<feature type="compositionally biased region" description="Basic and acidic residues" evidence="1">
    <location>
        <begin position="52"/>
        <end position="70"/>
    </location>
</feature>
<gene>
    <name evidence="2" type="ORF">DAMO_2156</name>
</gene>
<evidence type="ECO:0000313" key="3">
    <source>
        <dbReference type="Proteomes" id="UP000006898"/>
    </source>
</evidence>
<name>D5MHH4_METO1</name>
<evidence type="ECO:0000256" key="1">
    <source>
        <dbReference type="SAM" id="MobiDB-lite"/>
    </source>
</evidence>
<proteinExistence type="predicted"/>
<feature type="region of interest" description="Disordered" evidence="1">
    <location>
        <begin position="50"/>
        <end position="70"/>
    </location>
</feature>
<dbReference type="HOGENOM" id="CLU_2750247_0_0_0"/>
<dbReference type="Proteomes" id="UP000006898">
    <property type="component" value="Chromosome"/>
</dbReference>
<protein>
    <submittedName>
        <fullName evidence="2">Uncharacterized protein</fullName>
    </submittedName>
</protein>
<sequence>MKQRHYLNESLRNNLSFGMGHNPGINREEAHKLRVSVHRERSDRWIVNTGIGDHEHLDNPPEFDDPRPHE</sequence>
<dbReference type="EMBL" id="FP565575">
    <property type="protein sequence ID" value="CBE69206.1"/>
    <property type="molecule type" value="Genomic_DNA"/>
</dbReference>
<accession>D5MHH4</accession>
<dbReference type="KEGG" id="mox:DAMO_2156"/>
<reference evidence="2 3" key="1">
    <citation type="journal article" date="2010" name="Nature">
        <title>Nitrite-driven anaerobic methane oxidation by oxygenic bacteria.</title>
        <authorList>
            <person name="Ettwig K.F."/>
            <person name="Butler M.K."/>
            <person name="Le Paslier D."/>
            <person name="Pelletier E."/>
            <person name="Mangenot S."/>
            <person name="Kuypers M.M.M."/>
            <person name="Schreiber F."/>
            <person name="Dutilh B.E."/>
            <person name="Zedelius J."/>
            <person name="de Beer D."/>
            <person name="Gloerich J."/>
            <person name="Wessels H.J.C.T."/>
            <person name="van Allen T."/>
            <person name="Luesken F."/>
            <person name="Wu M."/>
            <person name="van de Pas-Schoonen K.T."/>
            <person name="Op den Camp H.J.M."/>
            <person name="Janssen-Megens E.M."/>
            <person name="Francoijs K-J."/>
            <person name="Stunnenberg H."/>
            <person name="Weissenbach J."/>
            <person name="Jetten M.S.M."/>
            <person name="Strous M."/>
        </authorList>
    </citation>
    <scope>NUCLEOTIDE SEQUENCE [LARGE SCALE GENOMIC DNA]</scope>
</reference>
<dbReference type="STRING" id="671143.DAMO_2156"/>
<evidence type="ECO:0000313" key="2">
    <source>
        <dbReference type="EMBL" id="CBE69206.1"/>
    </source>
</evidence>
<dbReference type="AlphaFoldDB" id="D5MHH4"/>
<organism evidence="2 3">
    <name type="scientific">Methylomirabilis oxygeniifera</name>
    <dbReference type="NCBI Taxonomy" id="671143"/>
    <lineage>
        <taxon>Bacteria</taxon>
        <taxon>Candidatus Methylomirabilota</taxon>
        <taxon>Candidatus Methylomirabilia</taxon>
        <taxon>Candidatus Methylomirabilales</taxon>
        <taxon>Candidatus Methylomirabilaceae</taxon>
        <taxon>Candidatus Methylomirabilis</taxon>
    </lineage>
</organism>